<gene>
    <name evidence="1" type="ORF">MNBD_PLANCTO02-1355</name>
</gene>
<dbReference type="InterPro" id="IPR036390">
    <property type="entry name" value="WH_DNA-bd_sf"/>
</dbReference>
<protein>
    <submittedName>
        <fullName evidence="1">Uncharacterized protein</fullName>
    </submittedName>
</protein>
<accession>A0A3B1DK14</accession>
<dbReference type="SUPFAM" id="SSF46785">
    <property type="entry name" value="Winged helix' DNA-binding domain"/>
    <property type="match status" value="1"/>
</dbReference>
<reference evidence="1" key="1">
    <citation type="submission" date="2018-06" db="EMBL/GenBank/DDBJ databases">
        <authorList>
            <person name="Zhirakovskaya E."/>
        </authorList>
    </citation>
    <scope>NUCLEOTIDE SEQUENCE</scope>
</reference>
<organism evidence="1">
    <name type="scientific">hydrothermal vent metagenome</name>
    <dbReference type="NCBI Taxonomy" id="652676"/>
    <lineage>
        <taxon>unclassified sequences</taxon>
        <taxon>metagenomes</taxon>
        <taxon>ecological metagenomes</taxon>
    </lineage>
</organism>
<dbReference type="InterPro" id="IPR036388">
    <property type="entry name" value="WH-like_DNA-bd_sf"/>
</dbReference>
<name>A0A3B1DK14_9ZZZZ</name>
<dbReference type="Gene3D" id="1.10.10.10">
    <property type="entry name" value="Winged helix-like DNA-binding domain superfamily/Winged helix DNA-binding domain"/>
    <property type="match status" value="1"/>
</dbReference>
<dbReference type="InterPro" id="IPR011991">
    <property type="entry name" value="ArsR-like_HTH"/>
</dbReference>
<dbReference type="CDD" id="cd00090">
    <property type="entry name" value="HTH_ARSR"/>
    <property type="match status" value="1"/>
</dbReference>
<evidence type="ECO:0000313" key="1">
    <source>
        <dbReference type="EMBL" id="VAX41052.1"/>
    </source>
</evidence>
<sequence>MKILIDPNDREFLKRLHRMGAGTVQDICDELEVTATAVRQRLTRLQEQQLVSRDLVREGRGRPHHVYRLTERAIRELGENYADLAMILWREIFSIEEAEVRNRLLGRVKNSLIEHYSSVIGNGSLAERMEGLKQAMLQRGHDVEIDSTGSLPILRENNCPYHELASFDHSICELEQMVFKEVLGSDIELTLCCLDGHSCCEFEASGTKESVAT</sequence>
<dbReference type="AlphaFoldDB" id="A0A3B1DK14"/>
<proteinExistence type="predicted"/>
<dbReference type="EMBL" id="UOGL01000507">
    <property type="protein sequence ID" value="VAX41052.1"/>
    <property type="molecule type" value="Genomic_DNA"/>
</dbReference>